<protein>
    <submittedName>
        <fullName evidence="10">Aryl hydrocarbon receptor repressor</fullName>
    </submittedName>
</protein>
<evidence type="ECO:0000256" key="2">
    <source>
        <dbReference type="ARBA" id="ARBA00023015"/>
    </source>
</evidence>
<evidence type="ECO:0000256" key="4">
    <source>
        <dbReference type="ARBA" id="ARBA00023163"/>
    </source>
</evidence>
<dbReference type="InterPro" id="IPR000014">
    <property type="entry name" value="PAS"/>
</dbReference>
<feature type="region of interest" description="Disordered" evidence="6">
    <location>
        <begin position="1"/>
        <end position="36"/>
    </location>
</feature>
<keyword evidence="4" id="KW-0804">Transcription</keyword>
<dbReference type="InterPro" id="IPR036638">
    <property type="entry name" value="HLH_DNA-bd_sf"/>
</dbReference>
<accession>A0ABM0ZU17</accession>
<dbReference type="GeneID" id="101640321"/>
<dbReference type="InterPro" id="IPR013767">
    <property type="entry name" value="PAS_fold"/>
</dbReference>
<feature type="region of interest" description="Disordered" evidence="6">
    <location>
        <begin position="604"/>
        <end position="638"/>
    </location>
</feature>
<sequence length="638" mass="68480">MIPPGECLYAGRKRRKPVQKQKPASASEKSNPSKRHRDRLNAELDHLASLLPFPPDIISKLDKLSVLRLSVSYLRVKSFFQAVQETGSQRLVAGDPSLGDGTAQGGSEVLEGRLLLESLNGFALVVSAEGVIFYASATIVDYLGFHQTDVMYQNVYDYIHVDDRQDFSRQLHWAMDPPPAVPGLPPPPETECCAQSQLMLRTKRRSTMQFQGKLKFLFGQKKKAPSGTALPPQLSLFCVAVPVLLPSVAEMRMKTALLRTKPRDTLATTDTKAKAMASLCDPELQGTPSYSAGRSNGEHGIPVLRAHADTDRWTHAPARASCLCLGGADLVLDPEGSAGDREEEARGRLLSVRGQRQLHSYNCCLEASGKTRHLGWAAERQHAGGGVKLEPEPCGSGPFSGRAEPRGTCVPYPGVQGALTASGVAAFRNAPSTHPLDRPPSAHCSRTSRPWRDCDQALVPPPTSCHLPQGSLGNGFPHPGAPRFPVGGYLPEDAKLRSLAVPPGALCSPILSLDVPIKVESDSGSEDTADGYSASLGQMWLGAGDLARRQAVTFPNRMPLKREPDLPGPLAHAPHLGPSCQATARPGPFYPAGCACLERLRGRTASPSKGDVHQPWVPAELESGLQVGGTDLLGDRQD</sequence>
<dbReference type="Pfam" id="PF00010">
    <property type="entry name" value="HLH"/>
    <property type="match status" value="1"/>
</dbReference>
<keyword evidence="9" id="KW-1185">Reference proteome</keyword>
<dbReference type="Gene3D" id="4.10.280.10">
    <property type="entry name" value="Helix-loop-helix DNA-binding domain"/>
    <property type="match status" value="1"/>
</dbReference>
<reference evidence="10" key="1">
    <citation type="submission" date="2025-08" db="UniProtKB">
        <authorList>
            <consortium name="RefSeq"/>
        </authorList>
    </citation>
    <scope>IDENTIFICATION</scope>
</reference>
<dbReference type="CDD" id="cd11435">
    <property type="entry name" value="bHLH-PAS_AhRR"/>
    <property type="match status" value="1"/>
</dbReference>
<dbReference type="Proteomes" id="UP000694863">
    <property type="component" value="Unplaced"/>
</dbReference>
<dbReference type="CDD" id="cd00130">
    <property type="entry name" value="PAS"/>
    <property type="match status" value="1"/>
</dbReference>
<dbReference type="Pfam" id="PF00989">
    <property type="entry name" value="PAS"/>
    <property type="match status" value="1"/>
</dbReference>
<keyword evidence="10" id="KW-0675">Receptor</keyword>
<evidence type="ECO:0000259" key="7">
    <source>
        <dbReference type="PROSITE" id="PS50112"/>
    </source>
</evidence>
<dbReference type="SMART" id="SM00091">
    <property type="entry name" value="PAS"/>
    <property type="match status" value="1"/>
</dbReference>
<dbReference type="Gene3D" id="3.30.450.20">
    <property type="entry name" value="PAS domain"/>
    <property type="match status" value="1"/>
</dbReference>
<evidence type="ECO:0000256" key="5">
    <source>
        <dbReference type="ARBA" id="ARBA00023242"/>
    </source>
</evidence>
<comment type="subcellular location">
    <subcellularLocation>
        <location evidence="1">Nucleus</location>
    </subcellularLocation>
</comment>
<evidence type="ECO:0000313" key="10">
    <source>
        <dbReference type="RefSeq" id="XP_012864043.1"/>
    </source>
</evidence>
<dbReference type="InterPro" id="IPR039091">
    <property type="entry name" value="AHR/AHRR"/>
</dbReference>
<keyword evidence="5" id="KW-0539">Nucleus</keyword>
<organism evidence="9 10">
    <name type="scientific">Echinops telfairi</name>
    <name type="common">Lesser hedgehog tenrec</name>
    <dbReference type="NCBI Taxonomy" id="9371"/>
    <lineage>
        <taxon>Eukaryota</taxon>
        <taxon>Metazoa</taxon>
        <taxon>Chordata</taxon>
        <taxon>Craniata</taxon>
        <taxon>Vertebrata</taxon>
        <taxon>Euteleostomi</taxon>
        <taxon>Mammalia</taxon>
        <taxon>Eutheria</taxon>
        <taxon>Afrotheria</taxon>
        <taxon>Tenrecidae</taxon>
        <taxon>Tenrecinae</taxon>
        <taxon>Echinops</taxon>
    </lineage>
</organism>
<dbReference type="SUPFAM" id="SSF47459">
    <property type="entry name" value="HLH, helix-loop-helix DNA-binding domain"/>
    <property type="match status" value="1"/>
</dbReference>
<keyword evidence="2" id="KW-0805">Transcription regulation</keyword>
<evidence type="ECO:0000313" key="9">
    <source>
        <dbReference type="Proteomes" id="UP000694863"/>
    </source>
</evidence>
<dbReference type="InterPro" id="IPR035965">
    <property type="entry name" value="PAS-like_dom_sf"/>
</dbReference>
<dbReference type="PROSITE" id="PS50888">
    <property type="entry name" value="BHLH"/>
    <property type="match status" value="1"/>
</dbReference>
<dbReference type="PROSITE" id="PS50112">
    <property type="entry name" value="PAS"/>
    <property type="match status" value="1"/>
</dbReference>
<proteinExistence type="predicted"/>
<feature type="domain" description="BHLH" evidence="8">
    <location>
        <begin position="24"/>
        <end position="77"/>
    </location>
</feature>
<dbReference type="PANTHER" id="PTHR10649:SF3">
    <property type="entry name" value="ARYL HYDROCARBON RECEPTOR REPRESSOR"/>
    <property type="match status" value="1"/>
</dbReference>
<dbReference type="SMART" id="SM00353">
    <property type="entry name" value="HLH"/>
    <property type="match status" value="1"/>
</dbReference>
<dbReference type="SUPFAM" id="SSF55785">
    <property type="entry name" value="PYP-like sensor domain (PAS domain)"/>
    <property type="match status" value="1"/>
</dbReference>
<evidence type="ECO:0000256" key="6">
    <source>
        <dbReference type="SAM" id="MobiDB-lite"/>
    </source>
</evidence>
<dbReference type="PANTHER" id="PTHR10649">
    <property type="entry name" value="ARYL HYDROCARBON RECEPTOR"/>
    <property type="match status" value="1"/>
</dbReference>
<name>A0ABM0ZU17_ECHTE</name>
<evidence type="ECO:0000256" key="3">
    <source>
        <dbReference type="ARBA" id="ARBA00023125"/>
    </source>
</evidence>
<dbReference type="RefSeq" id="XP_012864043.1">
    <property type="nucleotide sequence ID" value="XM_013008589.1"/>
</dbReference>
<dbReference type="InterPro" id="IPR011598">
    <property type="entry name" value="bHLH_dom"/>
</dbReference>
<feature type="domain" description="PAS" evidence="7">
    <location>
        <begin position="113"/>
        <end position="178"/>
    </location>
</feature>
<evidence type="ECO:0000256" key="1">
    <source>
        <dbReference type="ARBA" id="ARBA00004123"/>
    </source>
</evidence>
<dbReference type="InterPro" id="IPR039092">
    <property type="entry name" value="AHRR_bHLH"/>
</dbReference>
<gene>
    <name evidence="10" type="primary">AHRR</name>
</gene>
<keyword evidence="3" id="KW-0238">DNA-binding</keyword>
<evidence type="ECO:0000259" key="8">
    <source>
        <dbReference type="PROSITE" id="PS50888"/>
    </source>
</evidence>